<dbReference type="SMART" id="SM00248">
    <property type="entry name" value="ANK"/>
    <property type="match status" value="18"/>
</dbReference>
<feature type="repeat" description="ANK" evidence="3">
    <location>
        <begin position="179"/>
        <end position="211"/>
    </location>
</feature>
<dbReference type="InterPro" id="IPR036770">
    <property type="entry name" value="Ankyrin_rpt-contain_sf"/>
</dbReference>
<proteinExistence type="predicted"/>
<dbReference type="AlphaFoldDB" id="A0ABD2XB18"/>
<dbReference type="PROSITE" id="PS50088">
    <property type="entry name" value="ANK_REPEAT"/>
    <property type="match status" value="9"/>
</dbReference>
<feature type="repeat" description="ANK" evidence="3">
    <location>
        <begin position="254"/>
        <end position="287"/>
    </location>
</feature>
<evidence type="ECO:0000256" key="3">
    <source>
        <dbReference type="PROSITE-ProRule" id="PRU00023"/>
    </source>
</evidence>
<gene>
    <name evidence="4" type="ORF">TKK_004409</name>
</gene>
<dbReference type="PROSITE" id="PS50297">
    <property type="entry name" value="ANK_REP_REGION"/>
    <property type="match status" value="8"/>
</dbReference>
<feature type="repeat" description="ANK" evidence="3">
    <location>
        <begin position="515"/>
        <end position="547"/>
    </location>
</feature>
<feature type="repeat" description="ANK" evidence="3">
    <location>
        <begin position="663"/>
        <end position="698"/>
    </location>
</feature>
<organism evidence="4 5">
    <name type="scientific">Trichogramma kaykai</name>
    <dbReference type="NCBI Taxonomy" id="54128"/>
    <lineage>
        <taxon>Eukaryota</taxon>
        <taxon>Metazoa</taxon>
        <taxon>Ecdysozoa</taxon>
        <taxon>Arthropoda</taxon>
        <taxon>Hexapoda</taxon>
        <taxon>Insecta</taxon>
        <taxon>Pterygota</taxon>
        <taxon>Neoptera</taxon>
        <taxon>Endopterygota</taxon>
        <taxon>Hymenoptera</taxon>
        <taxon>Apocrita</taxon>
        <taxon>Proctotrupomorpha</taxon>
        <taxon>Chalcidoidea</taxon>
        <taxon>Trichogrammatidae</taxon>
        <taxon>Trichogramma</taxon>
    </lineage>
</organism>
<evidence type="ECO:0000313" key="5">
    <source>
        <dbReference type="Proteomes" id="UP001627154"/>
    </source>
</evidence>
<dbReference type="Pfam" id="PF12796">
    <property type="entry name" value="Ank_2"/>
    <property type="match status" value="5"/>
</dbReference>
<reference evidence="4 5" key="1">
    <citation type="journal article" date="2024" name="bioRxiv">
        <title>A reference genome for Trichogramma kaykai: A tiny desert-dwelling parasitoid wasp with competing sex-ratio distorters.</title>
        <authorList>
            <person name="Culotta J."/>
            <person name="Lindsey A.R."/>
        </authorList>
    </citation>
    <scope>NUCLEOTIDE SEQUENCE [LARGE SCALE GENOMIC DNA]</scope>
    <source>
        <strain evidence="4 5">KSX58</strain>
    </source>
</reference>
<dbReference type="PRINTS" id="PR01415">
    <property type="entry name" value="ANKYRIN"/>
</dbReference>
<feature type="repeat" description="ANK" evidence="3">
    <location>
        <begin position="588"/>
        <end position="621"/>
    </location>
</feature>
<feature type="repeat" description="ANK" evidence="3">
    <location>
        <begin position="879"/>
        <end position="911"/>
    </location>
</feature>
<comment type="caution">
    <text evidence="4">The sequence shown here is derived from an EMBL/GenBank/DDBJ whole genome shotgun (WGS) entry which is preliminary data.</text>
</comment>
<dbReference type="SUPFAM" id="SSF48403">
    <property type="entry name" value="Ankyrin repeat"/>
    <property type="match status" value="3"/>
</dbReference>
<dbReference type="Gene3D" id="1.25.40.20">
    <property type="entry name" value="Ankyrin repeat-containing domain"/>
    <property type="match status" value="5"/>
</dbReference>
<dbReference type="InterPro" id="IPR002110">
    <property type="entry name" value="Ankyrin_rpt"/>
</dbReference>
<protein>
    <submittedName>
        <fullName evidence="4">Uncharacterized protein</fullName>
    </submittedName>
</protein>
<feature type="repeat" description="ANK" evidence="3">
    <location>
        <begin position="802"/>
        <end position="837"/>
    </location>
</feature>
<dbReference type="PANTHER" id="PTHR24198:SF165">
    <property type="entry name" value="ANKYRIN REPEAT-CONTAINING PROTEIN-RELATED"/>
    <property type="match status" value="1"/>
</dbReference>
<dbReference type="Proteomes" id="UP001627154">
    <property type="component" value="Unassembled WGS sequence"/>
</dbReference>
<accession>A0ABD2XB18</accession>
<evidence type="ECO:0000256" key="1">
    <source>
        <dbReference type="ARBA" id="ARBA00022737"/>
    </source>
</evidence>
<sequence>MEHEGHLNQNNVESLWTLHENVNWEIQEERVQFLIDIGPFISDCASSEIPDLLGIFTKGEIDCLLTDTVQFWYELGYGNRDHFLDFLIRARYRDDPERDEYGSIVVSYTTPVHHAAKLYMLDRTTVLYRLFKIYNLVDVNFVDETGLSHFHIACMSGHVDAVENFLMCDQDPNCKWTDTGETPLHLAAKYEHKEVIVLLMKAGADSNATDFSRRTPLHTICNARGYASHEVVEVLFNNIYYDYQPFDVDAQDSIGRTPLNLALQYQPREKLVKLLMKYCFDQNIADYYGETPVHIICKRSDGHIFLEKFFQFSRELKRTVEVNGKDLNGNTPLHLALKKKHHKMMRMLLLNGADPNIANKQGWSVIQLIFQKQSIDFYWVHMILTCTRDQYRAGVLDRQIKEGGTLLHWAVRNRKTKRIDYLMEKRSDPNVTDSKGFTVMHMLCHDDFPLAYQSKMIAMLLEYGADPNVPSPRGHTALHVICKKAGDKADLAEMFLNLCIENKWRGIEVDALDRQGFTPLYWALKKNNREVAKLLLNKGARPYLEDDKGLTPLHYICQRDDDDDLVEEFFRICEERGEQVLVDIPNKQGNTPLHLALTGCCKRHVVDVLLRRGADPTLVNLTGLNALHFACKRKSDADILAELMFEFCDESDRPLEVDPRDNSNNTPLLLAAKCACDGVEELFRLLLERGADPNARNDDQKTPLHIVSERDDIDNYFTVFAHAAPAAPGEAVRIYATTDDNIKALVDVLLRQGADPNAGDAEGSTALHHIARRKRDEGLARRFFEVNDELGQRVEVDCQDIQGDTPLHLVLRCFRGEANALPELLLRRGADPNKPNAEGLTPLHTMCHRTSYWQGMGELIFQVVAERNLRVEVEARDSENRTPLMSAVARVDLGMVEFLLSRGASVAENDFVFPNYSDFDHVFRNIGYDNMILKVKLAAGILRAVEMLEDRGFTLGPESTMTIFKLFANRKLYETSEQWRYKNSLPDDELESRGAKQCEIVPGLTLDQFIRLPIREASRRLELEDYYNFADKYEREHGNSIYGTMNEDCVLHLCEILSREIFERWTKQAVYDMTGLPIPCCDMIASDPKFMNKDLWRICLTNMNFTDEQIKEDALLRVFMPARYGYF</sequence>
<name>A0ABD2XB18_9HYME</name>
<dbReference type="EMBL" id="JBJJXI010000034">
    <property type="protein sequence ID" value="KAL3402452.1"/>
    <property type="molecule type" value="Genomic_DNA"/>
</dbReference>
<feature type="repeat" description="ANK" evidence="3">
    <location>
        <begin position="402"/>
        <end position="434"/>
    </location>
</feature>
<dbReference type="PANTHER" id="PTHR24198">
    <property type="entry name" value="ANKYRIN REPEAT AND PROTEIN KINASE DOMAIN-CONTAINING PROTEIN"/>
    <property type="match status" value="1"/>
</dbReference>
<keyword evidence="1" id="KW-0677">Repeat</keyword>
<evidence type="ECO:0000256" key="2">
    <source>
        <dbReference type="ARBA" id="ARBA00023043"/>
    </source>
</evidence>
<keyword evidence="2 3" id="KW-0040">ANK repeat</keyword>
<feature type="repeat" description="ANK" evidence="3">
    <location>
        <begin position="328"/>
        <end position="360"/>
    </location>
</feature>
<evidence type="ECO:0000313" key="4">
    <source>
        <dbReference type="EMBL" id="KAL3402452.1"/>
    </source>
</evidence>
<keyword evidence="5" id="KW-1185">Reference proteome</keyword>